<comment type="caution">
    <text evidence="1">The sequence shown here is derived from an EMBL/GenBank/DDBJ whole genome shotgun (WGS) entry which is preliminary data.</text>
</comment>
<dbReference type="EMBL" id="JBHUNE010000013">
    <property type="protein sequence ID" value="MFD2759370.1"/>
    <property type="molecule type" value="Genomic_DNA"/>
</dbReference>
<reference evidence="2" key="1">
    <citation type="journal article" date="2019" name="Int. J. Syst. Evol. Microbiol.">
        <title>The Global Catalogue of Microorganisms (GCM) 10K type strain sequencing project: providing services to taxonomists for standard genome sequencing and annotation.</title>
        <authorList>
            <consortium name="The Broad Institute Genomics Platform"/>
            <consortium name="The Broad Institute Genome Sequencing Center for Infectious Disease"/>
            <person name="Wu L."/>
            <person name="Ma J."/>
        </authorList>
    </citation>
    <scope>NUCLEOTIDE SEQUENCE [LARGE SCALE GENOMIC DNA]</scope>
    <source>
        <strain evidence="2">TISTR 1514</strain>
    </source>
</reference>
<protein>
    <submittedName>
        <fullName evidence="1">Uncharacterized protein</fullName>
    </submittedName>
</protein>
<dbReference type="RefSeq" id="WP_019619836.1">
    <property type="nucleotide sequence ID" value="NZ_JBHUNE010000013.1"/>
</dbReference>
<evidence type="ECO:0000313" key="1">
    <source>
        <dbReference type="EMBL" id="MFD2759370.1"/>
    </source>
</evidence>
<proteinExistence type="predicted"/>
<accession>A0ABW5V434</accession>
<sequence>MATTEPTDVGESDIETVQRAQEAIGELSQRGAMVSRDLVAAYERERKLLGGIRKRDAELVKLRARCAGLESQVAQLGQSYENLSGAPLAKLQRGYWRLRKRLRGGKKDNSK</sequence>
<name>A0ABW5V434_9MICO</name>
<gene>
    <name evidence="1" type="ORF">ACFSW7_13375</name>
</gene>
<keyword evidence="2" id="KW-1185">Reference proteome</keyword>
<organism evidence="1 2">
    <name type="scientific">Gulosibacter faecalis</name>
    <dbReference type="NCBI Taxonomy" id="272240"/>
    <lineage>
        <taxon>Bacteria</taxon>
        <taxon>Bacillati</taxon>
        <taxon>Actinomycetota</taxon>
        <taxon>Actinomycetes</taxon>
        <taxon>Micrococcales</taxon>
        <taxon>Microbacteriaceae</taxon>
        <taxon>Gulosibacter</taxon>
    </lineage>
</organism>
<evidence type="ECO:0000313" key="2">
    <source>
        <dbReference type="Proteomes" id="UP001597492"/>
    </source>
</evidence>
<dbReference type="Proteomes" id="UP001597492">
    <property type="component" value="Unassembled WGS sequence"/>
</dbReference>